<reference evidence="3 4" key="1">
    <citation type="submission" date="2025-04" db="UniProtKB">
        <authorList>
            <consortium name="RefSeq"/>
        </authorList>
    </citation>
    <scope>IDENTIFICATION</scope>
    <source>
        <tissue evidence="3 4">Whole body</tissue>
    </source>
</reference>
<dbReference type="RefSeq" id="XP_026674623.1">
    <property type="nucleotide sequence ID" value="XM_026818822.1"/>
</dbReference>
<evidence type="ECO:0000313" key="3">
    <source>
        <dbReference type="RefSeq" id="XP_017890809.1"/>
    </source>
</evidence>
<keyword evidence="1" id="KW-1133">Transmembrane helix</keyword>
<gene>
    <name evidence="3 4 5" type="primary">LOC108631410</name>
</gene>
<dbReference type="RefSeq" id="XP_026674624.1">
    <property type="nucleotide sequence ID" value="XM_026818823.1"/>
</dbReference>
<dbReference type="RefSeq" id="XP_017890809.1">
    <property type="nucleotide sequence ID" value="XM_018035320.2"/>
</dbReference>
<evidence type="ECO:0000313" key="4">
    <source>
        <dbReference type="RefSeq" id="XP_026674623.1"/>
    </source>
</evidence>
<organism evidence="2 5">
    <name type="scientific">Ceratina calcarata</name>
    <dbReference type="NCBI Taxonomy" id="156304"/>
    <lineage>
        <taxon>Eukaryota</taxon>
        <taxon>Metazoa</taxon>
        <taxon>Ecdysozoa</taxon>
        <taxon>Arthropoda</taxon>
        <taxon>Hexapoda</taxon>
        <taxon>Insecta</taxon>
        <taxon>Pterygota</taxon>
        <taxon>Neoptera</taxon>
        <taxon>Endopterygota</taxon>
        <taxon>Hymenoptera</taxon>
        <taxon>Apocrita</taxon>
        <taxon>Aculeata</taxon>
        <taxon>Apoidea</taxon>
        <taxon>Anthophila</taxon>
        <taxon>Apidae</taxon>
        <taxon>Ceratina</taxon>
        <taxon>Zadontomerus</taxon>
    </lineage>
</organism>
<keyword evidence="1" id="KW-0472">Membrane</keyword>
<name>A0AAJ7SAZ8_9HYME</name>
<dbReference type="PANTHER" id="PTHR37159">
    <property type="entry name" value="GH11867P"/>
    <property type="match status" value="1"/>
</dbReference>
<evidence type="ECO:0000256" key="1">
    <source>
        <dbReference type="SAM" id="Phobius"/>
    </source>
</evidence>
<accession>A0AAJ7SAZ8</accession>
<proteinExistence type="predicted"/>
<keyword evidence="2" id="KW-1185">Reference proteome</keyword>
<feature type="transmembrane region" description="Helical" evidence="1">
    <location>
        <begin position="61"/>
        <end position="82"/>
    </location>
</feature>
<evidence type="ECO:0000313" key="2">
    <source>
        <dbReference type="Proteomes" id="UP000694925"/>
    </source>
</evidence>
<dbReference type="GeneID" id="108631410"/>
<keyword evidence="1" id="KW-0812">Transmembrane</keyword>
<evidence type="ECO:0000313" key="5">
    <source>
        <dbReference type="RefSeq" id="XP_026674624.1"/>
    </source>
</evidence>
<dbReference type="KEGG" id="ccal:108631410"/>
<dbReference type="PANTHER" id="PTHR37159:SF1">
    <property type="entry name" value="GH11867P"/>
    <property type="match status" value="1"/>
</dbReference>
<dbReference type="Proteomes" id="UP000694925">
    <property type="component" value="Unplaced"/>
</dbReference>
<dbReference type="AlphaFoldDB" id="A0AAJ7SAZ8"/>
<sequence length="342" mass="39459">MVIKKHIDDVQPRTVEEHLQAIQEDRDVIDSEFAKVTTADLPEWFDERLFKIGQTYYMNNLLALGTANLAGLIAILSVPSLLEILVYTKNNSTLCLSYRRFIQTLLLTYSLFNSDMLDPNSKWFKAINVIRWKHATVSKKRIREGLHGIYQKDMAITQFGFVGYVVTCPELIGLAHTTTEELEGFNHFWRVKGHLLGIKDRLNICRKTVEETTELCRKISSEILAKHLENPPPEFGELASNAVKALWFADPSINVDAFLYLTYNITGAKYKRPLGWYSYLNMKGREWILYMCSVPYIGWFVRSAFNLFLTASYWLLEWYPVGAWLAFGKKNSKICLFPNING</sequence>
<protein>
    <submittedName>
        <fullName evidence="4 5">Uncharacterized protein LOC108631410 isoform X1</fullName>
    </submittedName>
    <submittedName>
        <fullName evidence="3">Uncharacterized protein LOC108631410 isoform X2</fullName>
    </submittedName>
</protein>